<organism evidence="2">
    <name type="scientific">Glycine max</name>
    <name type="common">Soybean</name>
    <name type="synonym">Glycine hispida</name>
    <dbReference type="NCBI Taxonomy" id="3847"/>
    <lineage>
        <taxon>Eukaryota</taxon>
        <taxon>Viridiplantae</taxon>
        <taxon>Streptophyta</taxon>
        <taxon>Embryophyta</taxon>
        <taxon>Tracheophyta</taxon>
        <taxon>Spermatophyta</taxon>
        <taxon>Magnoliopsida</taxon>
        <taxon>eudicotyledons</taxon>
        <taxon>Gunneridae</taxon>
        <taxon>Pentapetalae</taxon>
        <taxon>rosids</taxon>
        <taxon>fabids</taxon>
        <taxon>Fabales</taxon>
        <taxon>Fabaceae</taxon>
        <taxon>Papilionoideae</taxon>
        <taxon>50 kb inversion clade</taxon>
        <taxon>NPAAA clade</taxon>
        <taxon>indigoferoid/millettioid clade</taxon>
        <taxon>Phaseoleae</taxon>
        <taxon>Glycine</taxon>
        <taxon>Glycine subgen. Soja</taxon>
    </lineage>
</organism>
<dbReference type="EMBL" id="CM000834">
    <property type="protein sequence ID" value="KRH76425.1"/>
    <property type="molecule type" value="Genomic_DNA"/>
</dbReference>
<evidence type="ECO:0000313" key="2">
    <source>
        <dbReference type="EnsemblPlants" id="KRH76425"/>
    </source>
</evidence>
<dbReference type="InParanoid" id="K7K401"/>
<dbReference type="Proteomes" id="UP000008827">
    <property type="component" value="Chromosome 1"/>
</dbReference>
<sequence>MIPSTKTVTKIEKTIDLYLRKISSSLDGHLVIYYLHCHSFMFVSVKLIHQLDGGHLHNEYKRNPT</sequence>
<dbReference type="Gramene" id="KRH76425">
    <property type="protein sequence ID" value="KRH76425"/>
    <property type="gene ID" value="GLYMA_01G151900"/>
</dbReference>
<dbReference type="HOGENOM" id="CLU_2854146_0_0_1"/>
<dbReference type="EnsemblPlants" id="KRH76425">
    <property type="protein sequence ID" value="KRH76425"/>
    <property type="gene ID" value="GLYMA_01G151900"/>
</dbReference>
<gene>
    <name evidence="1" type="ORF">GLYMA_01G151900</name>
</gene>
<evidence type="ECO:0000313" key="3">
    <source>
        <dbReference type="Proteomes" id="UP000008827"/>
    </source>
</evidence>
<name>K7K401_SOYBN</name>
<evidence type="ECO:0000313" key="1">
    <source>
        <dbReference type="EMBL" id="KRH76425.1"/>
    </source>
</evidence>
<reference evidence="2" key="2">
    <citation type="submission" date="2018-02" db="UniProtKB">
        <authorList>
            <consortium name="EnsemblPlants"/>
        </authorList>
    </citation>
    <scope>IDENTIFICATION</scope>
    <source>
        <strain evidence="2">Williams 82</strain>
    </source>
</reference>
<keyword evidence="3" id="KW-1185">Reference proteome</keyword>
<accession>K7K401</accession>
<proteinExistence type="predicted"/>
<dbReference type="PaxDb" id="3847-GLYMA01G35510.1"/>
<reference evidence="1 2" key="1">
    <citation type="journal article" date="2010" name="Nature">
        <title>Genome sequence of the palaeopolyploid soybean.</title>
        <authorList>
            <person name="Schmutz J."/>
            <person name="Cannon S.B."/>
            <person name="Schlueter J."/>
            <person name="Ma J."/>
            <person name="Mitros T."/>
            <person name="Nelson W."/>
            <person name="Hyten D.L."/>
            <person name="Song Q."/>
            <person name="Thelen J.J."/>
            <person name="Cheng J."/>
            <person name="Xu D."/>
            <person name="Hellsten U."/>
            <person name="May G.D."/>
            <person name="Yu Y."/>
            <person name="Sakurai T."/>
            <person name="Umezawa T."/>
            <person name="Bhattacharyya M.K."/>
            <person name="Sandhu D."/>
            <person name="Valliyodan B."/>
            <person name="Lindquist E."/>
            <person name="Peto M."/>
            <person name="Grant D."/>
            <person name="Shu S."/>
            <person name="Goodstein D."/>
            <person name="Barry K."/>
            <person name="Futrell-Griggs M."/>
            <person name="Abernathy B."/>
            <person name="Du J."/>
            <person name="Tian Z."/>
            <person name="Zhu L."/>
            <person name="Gill N."/>
            <person name="Joshi T."/>
            <person name="Libault M."/>
            <person name="Sethuraman A."/>
            <person name="Zhang X.-C."/>
            <person name="Shinozaki K."/>
            <person name="Nguyen H.T."/>
            <person name="Wing R.A."/>
            <person name="Cregan P."/>
            <person name="Specht J."/>
            <person name="Grimwood J."/>
            <person name="Rokhsar D."/>
            <person name="Stacey G."/>
            <person name="Shoemaker R.C."/>
            <person name="Jackson S.A."/>
        </authorList>
    </citation>
    <scope>NUCLEOTIDE SEQUENCE [LARGE SCALE GENOMIC DNA]</scope>
    <source>
        <strain evidence="2">cv. Williams 82</strain>
        <tissue evidence="1">Callus</tissue>
    </source>
</reference>
<protein>
    <submittedName>
        <fullName evidence="1 2">Uncharacterized protein</fullName>
    </submittedName>
</protein>
<reference evidence="1" key="3">
    <citation type="submission" date="2018-07" db="EMBL/GenBank/DDBJ databases">
        <title>WGS assembly of Glycine max.</title>
        <authorList>
            <person name="Schmutz J."/>
            <person name="Cannon S."/>
            <person name="Schlueter J."/>
            <person name="Ma J."/>
            <person name="Mitros T."/>
            <person name="Nelson W."/>
            <person name="Hyten D."/>
            <person name="Song Q."/>
            <person name="Thelen J."/>
            <person name="Cheng J."/>
            <person name="Xu D."/>
            <person name="Hellsten U."/>
            <person name="May G."/>
            <person name="Yu Y."/>
            <person name="Sakurai T."/>
            <person name="Umezawa T."/>
            <person name="Bhattacharyya M."/>
            <person name="Sandhu D."/>
            <person name="Valliyodan B."/>
            <person name="Lindquist E."/>
            <person name="Peto M."/>
            <person name="Grant D."/>
            <person name="Shu S."/>
            <person name="Goodstein D."/>
            <person name="Barry K."/>
            <person name="Futrell-Griggs M."/>
            <person name="Abernathy B."/>
            <person name="Du J."/>
            <person name="Tian Z."/>
            <person name="Zhu L."/>
            <person name="Gill N."/>
            <person name="Joshi T."/>
            <person name="Libault M."/>
            <person name="Sethuraman A."/>
            <person name="Zhang X."/>
            <person name="Shinozaki K."/>
            <person name="Nguyen H."/>
            <person name="Wing R."/>
            <person name="Cregan P."/>
            <person name="Specht J."/>
            <person name="Grimwood J."/>
            <person name="Rokhsar D."/>
            <person name="Stacey G."/>
            <person name="Shoemaker R."/>
            <person name="Jackson S."/>
        </authorList>
    </citation>
    <scope>NUCLEOTIDE SEQUENCE</scope>
    <source>
        <tissue evidence="1">Callus</tissue>
    </source>
</reference>
<dbReference type="AlphaFoldDB" id="K7K401"/>